<proteinExistence type="predicted"/>
<dbReference type="EnsemblMetazoa" id="ACUA022756-RA">
    <property type="protein sequence ID" value="ACUA022756-PA"/>
    <property type="gene ID" value="ACUA022756"/>
</dbReference>
<organism evidence="2 3">
    <name type="scientific">Anopheles culicifacies</name>
    <dbReference type="NCBI Taxonomy" id="139723"/>
    <lineage>
        <taxon>Eukaryota</taxon>
        <taxon>Metazoa</taxon>
        <taxon>Ecdysozoa</taxon>
        <taxon>Arthropoda</taxon>
        <taxon>Hexapoda</taxon>
        <taxon>Insecta</taxon>
        <taxon>Pterygota</taxon>
        <taxon>Neoptera</taxon>
        <taxon>Endopterygota</taxon>
        <taxon>Diptera</taxon>
        <taxon>Nematocera</taxon>
        <taxon>Culicoidea</taxon>
        <taxon>Culicidae</taxon>
        <taxon>Anophelinae</taxon>
        <taxon>Anopheles</taxon>
        <taxon>culicifacies species complex</taxon>
    </lineage>
</organism>
<protein>
    <submittedName>
        <fullName evidence="2">Uncharacterized protein</fullName>
    </submittedName>
</protein>
<name>A0A182MNU5_9DIPT</name>
<sequence length="126" mass="14122">MPLRNETNRGEYRELMAGPYSVSSDGFAGTDPRFRCGSYRCHSSSDSEEKESLVPPGTVRNRPEPSEPSEPSESSATVGTIETVWNYRNRRNRLEPSESSELSEFSPYARSSSRNIHHQTNHSSPA</sequence>
<evidence type="ECO:0000313" key="2">
    <source>
        <dbReference type="EnsemblMetazoa" id="ACUA022756-PA"/>
    </source>
</evidence>
<keyword evidence="3" id="KW-1185">Reference proteome</keyword>
<evidence type="ECO:0000313" key="3">
    <source>
        <dbReference type="Proteomes" id="UP000075883"/>
    </source>
</evidence>
<dbReference type="EMBL" id="AXCM01003254">
    <property type="status" value="NOT_ANNOTATED_CDS"/>
    <property type="molecule type" value="Genomic_DNA"/>
</dbReference>
<dbReference type="EMBL" id="AXCM01003255">
    <property type="status" value="NOT_ANNOTATED_CDS"/>
    <property type="molecule type" value="Genomic_DNA"/>
</dbReference>
<reference evidence="3" key="1">
    <citation type="submission" date="2013-09" db="EMBL/GenBank/DDBJ databases">
        <title>The Genome Sequence of Anopheles culicifacies species A.</title>
        <authorList>
            <consortium name="The Broad Institute Genomics Platform"/>
            <person name="Neafsey D.E."/>
            <person name="Besansky N."/>
            <person name="Howell P."/>
            <person name="Walton C."/>
            <person name="Young S.K."/>
            <person name="Zeng Q."/>
            <person name="Gargeya S."/>
            <person name="Fitzgerald M."/>
            <person name="Haas B."/>
            <person name="Abouelleil A."/>
            <person name="Allen A.W."/>
            <person name="Alvarado L."/>
            <person name="Arachchi H.M."/>
            <person name="Berlin A.M."/>
            <person name="Chapman S.B."/>
            <person name="Gainer-Dewar J."/>
            <person name="Goldberg J."/>
            <person name="Griggs A."/>
            <person name="Gujja S."/>
            <person name="Hansen M."/>
            <person name="Howarth C."/>
            <person name="Imamovic A."/>
            <person name="Ireland A."/>
            <person name="Larimer J."/>
            <person name="McCowan C."/>
            <person name="Murphy C."/>
            <person name="Pearson M."/>
            <person name="Poon T.W."/>
            <person name="Priest M."/>
            <person name="Roberts A."/>
            <person name="Saif S."/>
            <person name="Shea T."/>
            <person name="Sisk P."/>
            <person name="Sykes S."/>
            <person name="Wortman J."/>
            <person name="Nusbaum C."/>
            <person name="Birren B."/>
        </authorList>
    </citation>
    <scope>NUCLEOTIDE SEQUENCE [LARGE SCALE GENOMIC DNA]</scope>
    <source>
        <strain evidence="3">A-37</strain>
    </source>
</reference>
<dbReference type="Proteomes" id="UP000075883">
    <property type="component" value="Unassembled WGS sequence"/>
</dbReference>
<feature type="region of interest" description="Disordered" evidence="1">
    <location>
        <begin position="1"/>
        <end position="126"/>
    </location>
</feature>
<feature type="compositionally biased region" description="Basic and acidic residues" evidence="1">
    <location>
        <begin position="43"/>
        <end position="52"/>
    </location>
</feature>
<accession>A0A182MNU5</accession>
<dbReference type="VEuPathDB" id="VectorBase:ACUA022756"/>
<dbReference type="AlphaFoldDB" id="A0A182MNU5"/>
<feature type="compositionally biased region" description="Basic and acidic residues" evidence="1">
    <location>
        <begin position="1"/>
        <end position="14"/>
    </location>
</feature>
<evidence type="ECO:0000256" key="1">
    <source>
        <dbReference type="SAM" id="MobiDB-lite"/>
    </source>
</evidence>
<reference evidence="2" key="2">
    <citation type="submission" date="2020-05" db="UniProtKB">
        <authorList>
            <consortium name="EnsemblMetazoa"/>
        </authorList>
    </citation>
    <scope>IDENTIFICATION</scope>
    <source>
        <strain evidence="2">A-37</strain>
    </source>
</reference>